<evidence type="ECO:0000313" key="4">
    <source>
        <dbReference type="EMBL" id="QDT57040.1"/>
    </source>
</evidence>
<dbReference type="GO" id="GO:0060003">
    <property type="term" value="P:copper ion export"/>
    <property type="evidence" value="ECO:0007669"/>
    <property type="project" value="TreeGrafter"/>
</dbReference>
<dbReference type="GO" id="GO:0030313">
    <property type="term" value="C:cell envelope"/>
    <property type="evidence" value="ECO:0007669"/>
    <property type="project" value="TreeGrafter"/>
</dbReference>
<dbReference type="PANTHER" id="PTHR30097">
    <property type="entry name" value="CATION EFFLUX SYSTEM PROTEIN CUSB"/>
    <property type="match status" value="1"/>
</dbReference>
<dbReference type="AlphaFoldDB" id="A0A517SLP7"/>
<evidence type="ECO:0000256" key="2">
    <source>
        <dbReference type="SAM" id="MobiDB-lite"/>
    </source>
</evidence>
<gene>
    <name evidence="4" type="ORF">Pan44_51050</name>
</gene>
<dbReference type="Proteomes" id="UP000315700">
    <property type="component" value="Chromosome"/>
</dbReference>
<keyword evidence="3" id="KW-0812">Transmembrane</keyword>
<keyword evidence="5" id="KW-1185">Reference proteome</keyword>
<name>A0A517SLP7_9PLAN</name>
<dbReference type="KEGG" id="ccos:Pan44_51050"/>
<feature type="compositionally biased region" description="Basic and acidic residues" evidence="2">
    <location>
        <begin position="49"/>
        <end position="76"/>
    </location>
</feature>
<dbReference type="EMBL" id="CP036271">
    <property type="protein sequence ID" value="QDT57040.1"/>
    <property type="molecule type" value="Genomic_DNA"/>
</dbReference>
<dbReference type="InterPro" id="IPR051909">
    <property type="entry name" value="MFP_Cation_Efflux"/>
</dbReference>
<dbReference type="PANTHER" id="PTHR30097:SF4">
    <property type="entry name" value="SLR6042 PROTEIN"/>
    <property type="match status" value="1"/>
</dbReference>
<dbReference type="OrthoDB" id="235102at2"/>
<protein>
    <submittedName>
        <fullName evidence="4">Biotin-requiring enzyme</fullName>
    </submittedName>
</protein>
<reference evidence="4 5" key="1">
    <citation type="submission" date="2019-02" db="EMBL/GenBank/DDBJ databases">
        <title>Deep-cultivation of Planctomycetes and their phenomic and genomic characterization uncovers novel biology.</title>
        <authorList>
            <person name="Wiegand S."/>
            <person name="Jogler M."/>
            <person name="Boedeker C."/>
            <person name="Pinto D."/>
            <person name="Vollmers J."/>
            <person name="Rivas-Marin E."/>
            <person name="Kohn T."/>
            <person name="Peeters S.H."/>
            <person name="Heuer A."/>
            <person name="Rast P."/>
            <person name="Oberbeckmann S."/>
            <person name="Bunk B."/>
            <person name="Jeske O."/>
            <person name="Meyerdierks A."/>
            <person name="Storesund J.E."/>
            <person name="Kallscheuer N."/>
            <person name="Luecker S."/>
            <person name="Lage O.M."/>
            <person name="Pohl T."/>
            <person name="Merkel B.J."/>
            <person name="Hornburger P."/>
            <person name="Mueller R.-W."/>
            <person name="Bruemmer F."/>
            <person name="Labrenz M."/>
            <person name="Spormann A.M."/>
            <person name="Op den Camp H."/>
            <person name="Overmann J."/>
            <person name="Amann R."/>
            <person name="Jetten M.S.M."/>
            <person name="Mascher T."/>
            <person name="Medema M.H."/>
            <person name="Devos D.P."/>
            <person name="Kaster A.-K."/>
            <person name="Ovreas L."/>
            <person name="Rohde M."/>
            <person name="Galperin M.Y."/>
            <person name="Jogler C."/>
        </authorList>
    </citation>
    <scope>NUCLEOTIDE SEQUENCE [LARGE SCALE GENOMIC DNA]</scope>
    <source>
        <strain evidence="4 5">Pan44</strain>
    </source>
</reference>
<dbReference type="InParanoid" id="A0A517SLP7"/>
<evidence type="ECO:0000313" key="5">
    <source>
        <dbReference type="Proteomes" id="UP000315700"/>
    </source>
</evidence>
<sequence>MNTSRIPWGWVWIFVATASLVLGVATYDRWWPSAQRFISSTIANRKTKSSAEEHEGHDHGDDSHAHEGHEHAHDETNSLELTPQARGNIGLTAEFVRPLALQTFQRTITVPGIVTERPGRTLAEVSTPMAGVITHVHAVQGEAVEPGTLLFQIRITAEALVSTQTELLKTVGEIDVESREIARLTKATEGGAIPQKTLLERQYTKEKLEVMLGAHREALRLLGLSERQIDDITQQRKLLRELQIVAPLPDDHSHEELKLTDQAVRPVSFREPQSSAPEASASVAKTHPLILQEVKVHKGQTVAAGETLAVLADFADLFIEGQAFEQDLPLLSKAAKEGWKVTAVFEEAGNQVQSVPGLELVYSANAIHADSRTLPFFVRLPNEIEKQNGTTDKQRFVEWRYRLGQRLQLLVPVEEWPDRLVLPVDAVARDGADYFVFQQNGDHFDRVPVKVDYRDSRSVVIANDGSIFPGDIVALRGAHQMQMALKNKAGGGADPHAGHNH</sequence>
<keyword evidence="3" id="KW-0472">Membrane</keyword>
<dbReference type="RefSeq" id="WP_145034433.1">
    <property type="nucleotide sequence ID" value="NZ_CP036271.1"/>
</dbReference>
<evidence type="ECO:0000256" key="3">
    <source>
        <dbReference type="SAM" id="Phobius"/>
    </source>
</evidence>
<dbReference type="Gene3D" id="2.40.420.20">
    <property type="match status" value="1"/>
</dbReference>
<organism evidence="4 5">
    <name type="scientific">Caulifigura coniformis</name>
    <dbReference type="NCBI Taxonomy" id="2527983"/>
    <lineage>
        <taxon>Bacteria</taxon>
        <taxon>Pseudomonadati</taxon>
        <taxon>Planctomycetota</taxon>
        <taxon>Planctomycetia</taxon>
        <taxon>Planctomycetales</taxon>
        <taxon>Planctomycetaceae</taxon>
        <taxon>Caulifigura</taxon>
    </lineage>
</organism>
<keyword evidence="1" id="KW-0813">Transport</keyword>
<proteinExistence type="predicted"/>
<keyword evidence="3" id="KW-1133">Transmembrane helix</keyword>
<feature type="region of interest" description="Disordered" evidence="2">
    <location>
        <begin position="44"/>
        <end position="80"/>
    </location>
</feature>
<feature type="transmembrane region" description="Helical" evidence="3">
    <location>
        <begin position="6"/>
        <end position="27"/>
    </location>
</feature>
<accession>A0A517SLP7</accession>
<dbReference type="Gene3D" id="2.40.50.100">
    <property type="match status" value="1"/>
</dbReference>
<evidence type="ECO:0000256" key="1">
    <source>
        <dbReference type="ARBA" id="ARBA00022448"/>
    </source>
</evidence>
<dbReference type="GO" id="GO:0015679">
    <property type="term" value="P:plasma membrane copper ion transport"/>
    <property type="evidence" value="ECO:0007669"/>
    <property type="project" value="TreeGrafter"/>
</dbReference>